<gene>
    <name evidence="1" type="ORF">Tci_871006</name>
</gene>
<protein>
    <submittedName>
        <fullName evidence="1">Uncharacterized protein</fullName>
    </submittedName>
</protein>
<dbReference type="AlphaFoldDB" id="A0A699SMM1"/>
<evidence type="ECO:0000313" key="1">
    <source>
        <dbReference type="EMBL" id="GFC99036.1"/>
    </source>
</evidence>
<feature type="non-terminal residue" evidence="1">
    <location>
        <position position="1"/>
    </location>
</feature>
<feature type="non-terminal residue" evidence="1">
    <location>
        <position position="238"/>
    </location>
</feature>
<reference evidence="1" key="1">
    <citation type="journal article" date="2019" name="Sci. Rep.">
        <title>Draft genome of Tanacetum cinerariifolium, the natural source of mosquito coil.</title>
        <authorList>
            <person name="Yamashiro T."/>
            <person name="Shiraishi A."/>
            <person name="Satake H."/>
            <person name="Nakayama K."/>
        </authorList>
    </citation>
    <scope>NUCLEOTIDE SEQUENCE</scope>
</reference>
<accession>A0A699SMM1</accession>
<dbReference type="EMBL" id="BKCJ011175798">
    <property type="protein sequence ID" value="GFC99036.1"/>
    <property type="molecule type" value="Genomic_DNA"/>
</dbReference>
<organism evidence="1">
    <name type="scientific">Tanacetum cinerariifolium</name>
    <name type="common">Dalmatian daisy</name>
    <name type="synonym">Chrysanthemum cinerariifolium</name>
    <dbReference type="NCBI Taxonomy" id="118510"/>
    <lineage>
        <taxon>Eukaryota</taxon>
        <taxon>Viridiplantae</taxon>
        <taxon>Streptophyta</taxon>
        <taxon>Embryophyta</taxon>
        <taxon>Tracheophyta</taxon>
        <taxon>Spermatophyta</taxon>
        <taxon>Magnoliopsida</taxon>
        <taxon>eudicotyledons</taxon>
        <taxon>Gunneridae</taxon>
        <taxon>Pentapetalae</taxon>
        <taxon>asterids</taxon>
        <taxon>campanulids</taxon>
        <taxon>Asterales</taxon>
        <taxon>Asteraceae</taxon>
        <taxon>Asteroideae</taxon>
        <taxon>Anthemideae</taxon>
        <taxon>Anthemidinae</taxon>
        <taxon>Tanacetum</taxon>
    </lineage>
</organism>
<proteinExistence type="predicted"/>
<comment type="caution">
    <text evidence="1">The sequence shown here is derived from an EMBL/GenBank/DDBJ whole genome shotgun (WGS) entry which is preliminary data.</text>
</comment>
<name>A0A699SMM1_TANCI</name>
<sequence length="238" mass="26035">FEHYIIEFSFGPNDSKSVYQIAIVLTNVEDDGWCRLDNRSFLKVITPGGGMDGTVNVTWNGTDGSIYLDLLRNASNVNSVSLQDGSLENFRVDAKFFKANYKLRIKGNSSSYLGTGIVFGKNRRCKFWFGYASSLQGLAGATLTNTYAAFPFVSIPPWVKCILNVKIDTVTGRPLDGYISADDDRFHILYGVEVLTDDGVALGAGLKCIELAVVFTHPRADWFVSPKVSSSPDGGFGV</sequence>